<dbReference type="InterPro" id="IPR038461">
    <property type="entry name" value="Schlafen_AlbA_2_dom_sf"/>
</dbReference>
<evidence type="ECO:0000313" key="3">
    <source>
        <dbReference type="Proteomes" id="UP000184418"/>
    </source>
</evidence>
<dbReference type="InterPro" id="IPR038475">
    <property type="entry name" value="RecG_C_sf"/>
</dbReference>
<dbReference type="Pfam" id="PF13749">
    <property type="entry name" value="HATPase_c_4"/>
    <property type="match status" value="1"/>
</dbReference>
<dbReference type="EMBL" id="FQYN01000002">
    <property type="protein sequence ID" value="SHI54950.1"/>
    <property type="molecule type" value="Genomic_DNA"/>
</dbReference>
<evidence type="ECO:0000259" key="1">
    <source>
        <dbReference type="Pfam" id="PF04326"/>
    </source>
</evidence>
<gene>
    <name evidence="2" type="ORF">SAMN02745146_0998</name>
</gene>
<feature type="domain" description="Schlafen AlbA-2" evidence="1">
    <location>
        <begin position="17"/>
        <end position="136"/>
    </location>
</feature>
<keyword evidence="3" id="KW-1185">Reference proteome</keyword>
<dbReference type="PANTHER" id="PTHR30595:SF6">
    <property type="entry name" value="SCHLAFEN ALBA-2 DOMAIN-CONTAINING PROTEIN"/>
    <property type="match status" value="1"/>
</dbReference>
<dbReference type="Gene3D" id="3.30.565.60">
    <property type="match status" value="1"/>
</dbReference>
<dbReference type="STRING" id="1121955.SAMN02745146_0998"/>
<evidence type="ECO:0000313" key="2">
    <source>
        <dbReference type="EMBL" id="SHI54950.1"/>
    </source>
</evidence>
<organism evidence="2 3">
    <name type="scientific">Hymenobacter daecheongensis DSM 21074</name>
    <dbReference type="NCBI Taxonomy" id="1121955"/>
    <lineage>
        <taxon>Bacteria</taxon>
        <taxon>Pseudomonadati</taxon>
        <taxon>Bacteroidota</taxon>
        <taxon>Cytophagia</taxon>
        <taxon>Cytophagales</taxon>
        <taxon>Hymenobacteraceae</taxon>
        <taxon>Hymenobacter</taxon>
    </lineage>
</organism>
<dbReference type="Pfam" id="PF04326">
    <property type="entry name" value="SLFN_AlbA_2"/>
    <property type="match status" value="1"/>
</dbReference>
<dbReference type="InterPro" id="IPR007421">
    <property type="entry name" value="Schlafen_AlbA_2_dom"/>
</dbReference>
<name>A0A1M6C1S8_9BACT</name>
<dbReference type="RefSeq" id="WP_073106090.1">
    <property type="nucleotide sequence ID" value="NZ_FQYN01000002.1"/>
</dbReference>
<proteinExistence type="predicted"/>
<reference evidence="2 3" key="1">
    <citation type="submission" date="2016-11" db="EMBL/GenBank/DDBJ databases">
        <authorList>
            <person name="Jaros S."/>
            <person name="Januszkiewicz K."/>
            <person name="Wedrychowicz H."/>
        </authorList>
    </citation>
    <scope>NUCLEOTIDE SEQUENCE [LARGE SCALE GENOMIC DNA]</scope>
    <source>
        <strain evidence="2 3">DSM 21074</strain>
    </source>
</reference>
<dbReference type="Proteomes" id="UP000184418">
    <property type="component" value="Unassembled WGS sequence"/>
</dbReference>
<protein>
    <submittedName>
        <fullName evidence="2">Predicted transcriptional regulator, contains HTH domain</fullName>
    </submittedName>
</protein>
<sequence>MLNPSDQLHHLLQLRGENEIIEFKEAKNTFDFDKLGQYFSALSNEANLQGTDAAWLVFGVADQKQIVGTTFRHDATKLQSIIRELAEQTTNRLTFRGIHEVVQEGKRVLLFEIPPATIGIPTAWKGHYYGRDGESLGPLNPDERHRIERQLHEYEFEKEPAMRNVPAAHVRELLDYEGFFRLFNVPVPSSLPSVLARFLQERIILRNGNEHFDITNLGALLFARDLHRFDKLGRKALRVTFYEGTGRTTAKIEQAGQKGYALAFEGVMQFLYGQLPAREDLDKIRRVTVPLYPILALRELIVNAMIYQDLTVRGTSPMVEIFSNRIEVTNPGQPLIDPLRFIDHVPLSRNEAVAAMMRRLNFCEERGSGIDYVVAECEKNLLPAPNFIKGDNYTRAILYSPRSLRLMDKADKIRACYQHACLRHEHGDQMSNQSFRERMGIEEKNYPIVSRIIADTLASGLIKLYDPENKSKKHTRYIPIWA</sequence>
<dbReference type="PANTHER" id="PTHR30595">
    <property type="entry name" value="GLPR-RELATED TRANSCRIPTIONAL REPRESSOR"/>
    <property type="match status" value="1"/>
</dbReference>
<accession>A0A1M6C1S8</accession>
<dbReference type="Gene3D" id="3.30.950.30">
    <property type="entry name" value="Schlafen, AAA domain"/>
    <property type="match status" value="1"/>
</dbReference>
<dbReference type="AlphaFoldDB" id="A0A1M6C1S8"/>
<dbReference type="OrthoDB" id="9807907at2"/>